<accession>A0A158L4H5</accession>
<evidence type="ECO:0000313" key="2">
    <source>
        <dbReference type="Proteomes" id="UP000055019"/>
    </source>
</evidence>
<evidence type="ECO:0000313" key="1">
    <source>
        <dbReference type="EMBL" id="SAL88334.1"/>
    </source>
</evidence>
<dbReference type="EMBL" id="FCOM02000125">
    <property type="protein sequence ID" value="SAL88334.1"/>
    <property type="molecule type" value="Genomic_DNA"/>
</dbReference>
<dbReference type="AlphaFoldDB" id="A0A158L4H5"/>
<proteinExistence type="predicted"/>
<gene>
    <name evidence="1" type="ORF">AWB74_08513</name>
</gene>
<keyword evidence="2" id="KW-1185">Reference proteome</keyword>
<sequence length="96" mass="10716">MTQPYERTKALTDTRRLLETLHESEQPLMWALVRTAAASALRHYPNDDDVAASAAALPSLWASPPAQQTFAAKADCNQEVRNLTGKLRLVEFKPPR</sequence>
<reference evidence="1" key="1">
    <citation type="submission" date="2016-01" db="EMBL/GenBank/DDBJ databases">
        <authorList>
            <person name="Peeters C."/>
        </authorList>
    </citation>
    <scope>NUCLEOTIDE SEQUENCE [LARGE SCALE GENOMIC DNA]</scope>
    <source>
        <strain evidence="1">LMG 29317</strain>
    </source>
</reference>
<organism evidence="1 2">
    <name type="scientific">Caballeronia arvi</name>
    <dbReference type="NCBI Taxonomy" id="1777135"/>
    <lineage>
        <taxon>Bacteria</taxon>
        <taxon>Pseudomonadati</taxon>
        <taxon>Pseudomonadota</taxon>
        <taxon>Betaproteobacteria</taxon>
        <taxon>Burkholderiales</taxon>
        <taxon>Burkholderiaceae</taxon>
        <taxon>Caballeronia</taxon>
    </lineage>
</organism>
<comment type="caution">
    <text evidence="1">The sequence shown here is derived from an EMBL/GenBank/DDBJ whole genome shotgun (WGS) entry which is preliminary data.</text>
</comment>
<dbReference type="InterPro" id="IPR049723">
    <property type="entry name" value="BPSL0761-like"/>
</dbReference>
<name>A0A158L4H5_9BURK</name>
<protein>
    <submittedName>
        <fullName evidence="1">Uncharacterized protein</fullName>
    </submittedName>
</protein>
<dbReference type="NCBIfam" id="NF041728">
    <property type="entry name" value="BPSL0761_fam"/>
    <property type="match status" value="1"/>
</dbReference>
<dbReference type="Proteomes" id="UP000055019">
    <property type="component" value="Unassembled WGS sequence"/>
</dbReference>
<dbReference type="RefSeq" id="WP_327363259.1">
    <property type="nucleotide sequence ID" value="NZ_FCOM02000125.1"/>
</dbReference>